<accession>A0A813EE23</accession>
<dbReference type="Proteomes" id="UP000654075">
    <property type="component" value="Unassembled WGS sequence"/>
</dbReference>
<dbReference type="EMBL" id="CAJNNV010011069">
    <property type="protein sequence ID" value="CAE8599394.1"/>
    <property type="molecule type" value="Genomic_DNA"/>
</dbReference>
<dbReference type="OrthoDB" id="267517at2759"/>
<dbReference type="OMA" id="GVEAPAW"/>
<proteinExistence type="predicted"/>
<keyword evidence="2" id="KW-1185">Reference proteome</keyword>
<name>A0A813EE23_POLGL</name>
<dbReference type="Gene3D" id="2.170.150.20">
    <property type="entry name" value="Peptide methionine sulfoxide reductase"/>
    <property type="match status" value="1"/>
</dbReference>
<comment type="caution">
    <text evidence="1">The sequence shown here is derived from an EMBL/GenBank/DDBJ whole genome shotgun (WGS) entry which is preliminary data.</text>
</comment>
<evidence type="ECO:0000313" key="1">
    <source>
        <dbReference type="EMBL" id="CAE8599394.1"/>
    </source>
</evidence>
<feature type="non-terminal residue" evidence="1">
    <location>
        <position position="206"/>
    </location>
</feature>
<sequence>AACLAFIAAPVVSRESVSTLVALGNPHVAASAKECSASSGGSCECPAQRLLELTASNLLPQLRVQADSFLRLEQRRANGLEVNLYHLKQPARLSELELPFKILPLRQVDLTGLQVLEVPQKQAQDSWFPGYAWSILICTRCEGRHLGWKFTPISGSSTAAPQDAFYALIVEAVGAEEESVLVSAQGHLWARLRAVGQPLAALGLAA</sequence>
<organism evidence="1 2">
    <name type="scientific">Polarella glacialis</name>
    <name type="common">Dinoflagellate</name>
    <dbReference type="NCBI Taxonomy" id="89957"/>
    <lineage>
        <taxon>Eukaryota</taxon>
        <taxon>Sar</taxon>
        <taxon>Alveolata</taxon>
        <taxon>Dinophyceae</taxon>
        <taxon>Suessiales</taxon>
        <taxon>Suessiaceae</taxon>
        <taxon>Polarella</taxon>
    </lineage>
</organism>
<evidence type="ECO:0000313" key="2">
    <source>
        <dbReference type="Proteomes" id="UP000654075"/>
    </source>
</evidence>
<reference evidence="1" key="1">
    <citation type="submission" date="2021-02" db="EMBL/GenBank/DDBJ databases">
        <authorList>
            <person name="Dougan E. K."/>
            <person name="Rhodes N."/>
            <person name="Thang M."/>
            <person name="Chan C."/>
        </authorList>
    </citation>
    <scope>NUCLEOTIDE SEQUENCE</scope>
</reference>
<gene>
    <name evidence="1" type="ORF">PGLA1383_LOCUS17742</name>
</gene>
<dbReference type="AlphaFoldDB" id="A0A813EE23"/>
<protein>
    <submittedName>
        <fullName evidence="1">Uncharacterized protein</fullName>
    </submittedName>
</protein>
<feature type="non-terminal residue" evidence="1">
    <location>
        <position position="1"/>
    </location>
</feature>